<organism evidence="3 4">
    <name type="scientific">Ferruginibacter yonginensis</name>
    <dbReference type="NCBI Taxonomy" id="1310416"/>
    <lineage>
        <taxon>Bacteria</taxon>
        <taxon>Pseudomonadati</taxon>
        <taxon>Bacteroidota</taxon>
        <taxon>Chitinophagia</taxon>
        <taxon>Chitinophagales</taxon>
        <taxon>Chitinophagaceae</taxon>
        <taxon>Ferruginibacter</taxon>
    </lineage>
</organism>
<evidence type="ECO:0000256" key="2">
    <source>
        <dbReference type="SAM" id="Phobius"/>
    </source>
</evidence>
<accession>A0ABV8QQ68</accession>
<keyword evidence="2" id="KW-1133">Transmembrane helix</keyword>
<dbReference type="RefSeq" id="WP_379706718.1">
    <property type="nucleotide sequence ID" value="NZ_JBHSCZ010000001.1"/>
</dbReference>
<gene>
    <name evidence="3" type="ORF">ACFOWM_02660</name>
</gene>
<evidence type="ECO:0000313" key="4">
    <source>
        <dbReference type="Proteomes" id="UP001595907"/>
    </source>
</evidence>
<dbReference type="EMBL" id="JBHSCZ010000001">
    <property type="protein sequence ID" value="MFC4261767.1"/>
    <property type="molecule type" value="Genomic_DNA"/>
</dbReference>
<feature type="transmembrane region" description="Helical" evidence="2">
    <location>
        <begin position="13"/>
        <end position="33"/>
    </location>
</feature>
<proteinExistence type="predicted"/>
<reference evidence="4" key="1">
    <citation type="journal article" date="2019" name="Int. J. Syst. Evol. Microbiol.">
        <title>The Global Catalogue of Microorganisms (GCM) 10K type strain sequencing project: providing services to taxonomists for standard genome sequencing and annotation.</title>
        <authorList>
            <consortium name="The Broad Institute Genomics Platform"/>
            <consortium name="The Broad Institute Genome Sequencing Center for Infectious Disease"/>
            <person name="Wu L."/>
            <person name="Ma J."/>
        </authorList>
    </citation>
    <scope>NUCLEOTIDE SEQUENCE [LARGE SCALE GENOMIC DNA]</scope>
    <source>
        <strain evidence="4">CECT 8289</strain>
    </source>
</reference>
<comment type="caution">
    <text evidence="3">The sequence shown here is derived from an EMBL/GenBank/DDBJ whole genome shotgun (WGS) entry which is preliminary data.</text>
</comment>
<protein>
    <recommendedName>
        <fullName evidence="5">Energy transducer TonB</fullName>
    </recommendedName>
</protein>
<keyword evidence="2" id="KW-0472">Membrane</keyword>
<feature type="compositionally biased region" description="Pro residues" evidence="1">
    <location>
        <begin position="122"/>
        <end position="134"/>
    </location>
</feature>
<name>A0ABV8QQ68_9BACT</name>
<keyword evidence="2" id="KW-0812">Transmembrane</keyword>
<feature type="region of interest" description="Disordered" evidence="1">
    <location>
        <begin position="52"/>
        <end position="169"/>
    </location>
</feature>
<evidence type="ECO:0000256" key="1">
    <source>
        <dbReference type="SAM" id="MobiDB-lite"/>
    </source>
</evidence>
<dbReference type="Proteomes" id="UP001595907">
    <property type="component" value="Unassembled WGS sequence"/>
</dbReference>
<sequence length="275" mass="29464">MTNFVEKERHRKAFMYTAIICAVLLLLFIIISWKTVPPPPPPPPELIEVNLGNNDDGLGEEQPLIKGDGTPEIPVPAAPQPEVAKETNTEESVTPDDNAEATAAPVVKAEKKNVTTKNTTPTPKPVVTPPIPKPQKPKLVYNGPGTKNGNNKEVDNGYTMQGKNPIGKGDYGIPTGDKDSYGDTPGGKKGGPKVISGNRKVINYYSFTGDLPKATINAVIKVSPAGVGTFIKIGQGSTSFSKDYANAITGYLRNIKFDKADDESTVTVQFNFTVQ</sequence>
<evidence type="ECO:0000313" key="3">
    <source>
        <dbReference type="EMBL" id="MFC4261767.1"/>
    </source>
</evidence>
<evidence type="ECO:0008006" key="5">
    <source>
        <dbReference type="Google" id="ProtNLM"/>
    </source>
</evidence>
<keyword evidence="4" id="KW-1185">Reference proteome</keyword>